<comment type="caution">
    <text evidence="2">The sequence shown here is derived from an EMBL/GenBank/DDBJ whole genome shotgun (WGS) entry which is preliminary data.</text>
</comment>
<sequence>MDTTKIKNILIKNTKYGLILIAGLFLGWLIFGGSDNHDATPEGGHTHEEATEQLWRMPRWKQLRRRRSYRK</sequence>
<accession>A0A5J4R6T5</accession>
<keyword evidence="1" id="KW-0472">Membrane</keyword>
<protein>
    <submittedName>
        <fullName evidence="2">Uncharacterized protein</fullName>
    </submittedName>
</protein>
<evidence type="ECO:0000313" key="2">
    <source>
        <dbReference type="EMBL" id="KAA6328353.1"/>
    </source>
</evidence>
<reference evidence="2" key="1">
    <citation type="submission" date="2019-03" db="EMBL/GenBank/DDBJ databases">
        <title>Single cell metagenomics reveals metabolic interactions within the superorganism composed of flagellate Streblomastix strix and complex community of Bacteroidetes bacteria on its surface.</title>
        <authorList>
            <person name="Treitli S.C."/>
            <person name="Kolisko M."/>
            <person name="Husnik F."/>
            <person name="Keeling P."/>
            <person name="Hampl V."/>
        </authorList>
    </citation>
    <scope>NUCLEOTIDE SEQUENCE</scope>
    <source>
        <strain evidence="2">STM</strain>
    </source>
</reference>
<proteinExistence type="predicted"/>
<organism evidence="2">
    <name type="scientific">termite gut metagenome</name>
    <dbReference type="NCBI Taxonomy" id="433724"/>
    <lineage>
        <taxon>unclassified sequences</taxon>
        <taxon>metagenomes</taxon>
        <taxon>organismal metagenomes</taxon>
    </lineage>
</organism>
<name>A0A5J4R6T5_9ZZZZ</name>
<dbReference type="AlphaFoldDB" id="A0A5J4R6T5"/>
<gene>
    <name evidence="2" type="ORF">EZS27_022741</name>
</gene>
<keyword evidence="1" id="KW-0812">Transmembrane</keyword>
<dbReference type="EMBL" id="SNRY01001834">
    <property type="protein sequence ID" value="KAA6328353.1"/>
    <property type="molecule type" value="Genomic_DNA"/>
</dbReference>
<keyword evidence="1" id="KW-1133">Transmembrane helix</keyword>
<evidence type="ECO:0000256" key="1">
    <source>
        <dbReference type="SAM" id="Phobius"/>
    </source>
</evidence>
<feature type="transmembrane region" description="Helical" evidence="1">
    <location>
        <begin position="16"/>
        <end position="34"/>
    </location>
</feature>